<dbReference type="Proteomes" id="UP000249166">
    <property type="component" value="Unassembled WGS sequence"/>
</dbReference>
<protein>
    <submittedName>
        <fullName evidence="3">DUF4229 domain-containing protein</fullName>
    </submittedName>
</protein>
<evidence type="ECO:0000313" key="3">
    <source>
        <dbReference type="EMBL" id="RAM39205.1"/>
    </source>
</evidence>
<sequence length="108" mass="12134">MVAFLKYTLIRFAIFLPLFVLFVFLQLGWFLAVICAGLISFAISYLFFQKQRDAATASLHARFSGRAKPIRTAGEVDDAQAEDRLVDTHPDVTIRNDAKNREPRGEGA</sequence>
<evidence type="ECO:0000256" key="1">
    <source>
        <dbReference type="SAM" id="MobiDB-lite"/>
    </source>
</evidence>
<dbReference type="EMBL" id="QLNP01000007">
    <property type="protein sequence ID" value="RAM39205.1"/>
    <property type="molecule type" value="Genomic_DNA"/>
</dbReference>
<gene>
    <name evidence="3" type="ORF">DBZ45_01265</name>
</gene>
<proteinExistence type="predicted"/>
<dbReference type="InterPro" id="IPR025323">
    <property type="entry name" value="DUF4229"/>
</dbReference>
<feature type="region of interest" description="Disordered" evidence="1">
    <location>
        <begin position="73"/>
        <end position="108"/>
    </location>
</feature>
<accession>A0A328HP86</accession>
<dbReference type="OrthoDB" id="3268622at2"/>
<dbReference type="Pfam" id="PF14012">
    <property type="entry name" value="DUF4229"/>
    <property type="match status" value="1"/>
</dbReference>
<name>A0A328HP86_ARTGO</name>
<reference evidence="3 4" key="1">
    <citation type="submission" date="2018-04" db="EMBL/GenBank/DDBJ databases">
        <title>Bacteria isolated from cave deposits of Manipur.</title>
        <authorList>
            <person name="Sahoo D."/>
            <person name="Sarangthem I."/>
            <person name="Nandeibam J."/>
        </authorList>
    </citation>
    <scope>NUCLEOTIDE SEQUENCE [LARGE SCALE GENOMIC DNA]</scope>
    <source>
        <strain evidence="4">mrc11</strain>
    </source>
</reference>
<evidence type="ECO:0000256" key="2">
    <source>
        <dbReference type="SAM" id="Phobius"/>
    </source>
</evidence>
<evidence type="ECO:0000313" key="4">
    <source>
        <dbReference type="Proteomes" id="UP000249166"/>
    </source>
</evidence>
<comment type="caution">
    <text evidence="3">The sequence shown here is derived from an EMBL/GenBank/DDBJ whole genome shotgun (WGS) entry which is preliminary data.</text>
</comment>
<keyword evidence="2" id="KW-0812">Transmembrane</keyword>
<keyword evidence="2" id="KW-1133">Transmembrane helix</keyword>
<feature type="transmembrane region" description="Helical" evidence="2">
    <location>
        <begin position="7"/>
        <end position="24"/>
    </location>
</feature>
<feature type="transmembrane region" description="Helical" evidence="2">
    <location>
        <begin position="30"/>
        <end position="48"/>
    </location>
</feature>
<feature type="compositionally biased region" description="Basic and acidic residues" evidence="1">
    <location>
        <begin position="81"/>
        <end position="108"/>
    </location>
</feature>
<keyword evidence="2" id="KW-0472">Membrane</keyword>
<dbReference type="AlphaFoldDB" id="A0A328HP86"/>
<organism evidence="3 4">
    <name type="scientific">Arthrobacter globiformis</name>
    <dbReference type="NCBI Taxonomy" id="1665"/>
    <lineage>
        <taxon>Bacteria</taxon>
        <taxon>Bacillati</taxon>
        <taxon>Actinomycetota</taxon>
        <taxon>Actinomycetes</taxon>
        <taxon>Micrococcales</taxon>
        <taxon>Micrococcaceae</taxon>
        <taxon>Arthrobacter</taxon>
    </lineage>
</organism>